<comment type="caution">
    <text evidence="1">The sequence shown here is derived from an EMBL/GenBank/DDBJ whole genome shotgun (WGS) entry which is preliminary data.</text>
</comment>
<name>A0A318J1U9_BURPY</name>
<dbReference type="EMBL" id="QJJY01000001">
    <property type="protein sequence ID" value="PXX40661.1"/>
    <property type="molecule type" value="Genomic_DNA"/>
</dbReference>
<reference evidence="1 2" key="1">
    <citation type="submission" date="2018-05" db="EMBL/GenBank/DDBJ databases">
        <title>Comparative genomics of bacterial root endophytes of switchgrass collected from native prairies over two seasons.</title>
        <authorList>
            <person name="Tang Y."/>
        </authorList>
    </citation>
    <scope>NUCLEOTIDE SEQUENCE [LARGE SCALE GENOMIC DNA]</scope>
    <source>
        <strain evidence="1 2">NFIX32</strain>
    </source>
</reference>
<evidence type="ECO:0000313" key="1">
    <source>
        <dbReference type="EMBL" id="PXX40661.1"/>
    </source>
</evidence>
<accession>A0A318J1U9</accession>
<gene>
    <name evidence="1" type="ORF">NA66_1001271</name>
</gene>
<dbReference type="RefSeq" id="WP_072436677.1">
    <property type="nucleotide sequence ID" value="NZ_QJJY01000001.1"/>
</dbReference>
<sequence length="169" mass="18039">MATALDEDVLPEIVVVKFKVSGGQVTSGNGKAPLITFAAAFNTEGVQASLPEGSGSVQGPGLVVWSQRPAPTKIAIRGNYWNFPSKEGGGHSNLVRTFWMHLHGYIGLVSVANWHGIPPAPFPLLDLSSVTPRNSKTGTANYTIYLDPKIPDETITVSDAVLTELEIQK</sequence>
<evidence type="ECO:0000313" key="2">
    <source>
        <dbReference type="Proteomes" id="UP000247755"/>
    </source>
</evidence>
<protein>
    <submittedName>
        <fullName evidence="1">Uncharacterized protein</fullName>
    </submittedName>
</protein>
<proteinExistence type="predicted"/>
<dbReference type="AlphaFoldDB" id="A0A318J1U9"/>
<dbReference type="Proteomes" id="UP000247755">
    <property type="component" value="Unassembled WGS sequence"/>
</dbReference>
<organism evidence="1 2">
    <name type="scientific">Burkholderia pyrrocinia</name>
    <name type="common">Pseudomonas pyrrocinia</name>
    <dbReference type="NCBI Taxonomy" id="60550"/>
    <lineage>
        <taxon>Bacteria</taxon>
        <taxon>Pseudomonadati</taxon>
        <taxon>Pseudomonadota</taxon>
        <taxon>Betaproteobacteria</taxon>
        <taxon>Burkholderiales</taxon>
        <taxon>Burkholderiaceae</taxon>
        <taxon>Burkholderia</taxon>
        <taxon>Burkholderia cepacia complex</taxon>
    </lineage>
</organism>